<reference evidence="1" key="1">
    <citation type="journal article" date="2014" name="Front. Microbiol.">
        <title>High frequency of phylogenetically diverse reductive dehalogenase-homologous genes in deep subseafloor sedimentary metagenomes.</title>
        <authorList>
            <person name="Kawai M."/>
            <person name="Futagami T."/>
            <person name="Toyoda A."/>
            <person name="Takaki Y."/>
            <person name="Nishi S."/>
            <person name="Hori S."/>
            <person name="Arai W."/>
            <person name="Tsubouchi T."/>
            <person name="Morono Y."/>
            <person name="Uchiyama I."/>
            <person name="Ito T."/>
            <person name="Fujiyama A."/>
            <person name="Inagaki F."/>
            <person name="Takami H."/>
        </authorList>
    </citation>
    <scope>NUCLEOTIDE SEQUENCE</scope>
    <source>
        <strain evidence="1">Expedition CK06-06</strain>
    </source>
</reference>
<dbReference type="AlphaFoldDB" id="X0ZXJ0"/>
<protein>
    <submittedName>
        <fullName evidence="1">Uncharacterized protein</fullName>
    </submittedName>
</protein>
<dbReference type="EMBL" id="BART01006387">
    <property type="protein sequence ID" value="GAG62607.1"/>
    <property type="molecule type" value="Genomic_DNA"/>
</dbReference>
<evidence type="ECO:0000313" key="1">
    <source>
        <dbReference type="EMBL" id="GAG62607.1"/>
    </source>
</evidence>
<organism evidence="1">
    <name type="scientific">marine sediment metagenome</name>
    <dbReference type="NCBI Taxonomy" id="412755"/>
    <lineage>
        <taxon>unclassified sequences</taxon>
        <taxon>metagenomes</taxon>
        <taxon>ecological metagenomes</taxon>
    </lineage>
</organism>
<gene>
    <name evidence="1" type="ORF">S01H4_14562</name>
</gene>
<sequence length="30" mass="3544">LIRRHVLKDEYIEMLLEGLYKAGLEKLKDG</sequence>
<comment type="caution">
    <text evidence="1">The sequence shown here is derived from an EMBL/GenBank/DDBJ whole genome shotgun (WGS) entry which is preliminary data.</text>
</comment>
<accession>X0ZXJ0</accession>
<name>X0ZXJ0_9ZZZZ</name>
<feature type="non-terminal residue" evidence="1">
    <location>
        <position position="1"/>
    </location>
</feature>
<proteinExistence type="predicted"/>